<gene>
    <name evidence="2" type="ORF">GN958_ATG03201</name>
</gene>
<accession>A0A8S9VAN3</accession>
<protein>
    <submittedName>
        <fullName evidence="2">Uncharacterized protein</fullName>
    </submittedName>
</protein>
<comment type="caution">
    <text evidence="2">The sequence shown here is derived from an EMBL/GenBank/DDBJ whole genome shotgun (WGS) entry which is preliminary data.</text>
</comment>
<name>A0A8S9VAN3_PHYIN</name>
<evidence type="ECO:0000256" key="1">
    <source>
        <dbReference type="SAM" id="MobiDB-lite"/>
    </source>
</evidence>
<organism evidence="2 3">
    <name type="scientific">Phytophthora infestans</name>
    <name type="common">Potato late blight agent</name>
    <name type="synonym">Botrytis infestans</name>
    <dbReference type="NCBI Taxonomy" id="4787"/>
    <lineage>
        <taxon>Eukaryota</taxon>
        <taxon>Sar</taxon>
        <taxon>Stramenopiles</taxon>
        <taxon>Oomycota</taxon>
        <taxon>Peronosporomycetes</taxon>
        <taxon>Peronosporales</taxon>
        <taxon>Peronosporaceae</taxon>
        <taxon>Phytophthora</taxon>
    </lineage>
</organism>
<sequence>MVTISRAPTAQLQARPTQRQARPPRQANRPPAPNRSVPDDNAFEESIARCNDPNASEEERCQKALATLPTEVDAKNCTRMWIPAARLTAERNIDELCVSLKADYQPEIWRKYLHQGCVRDFVRIPHQGIGFVCTSEEALRCLGGVTLKVCDTLVTIRKYSLFDKLYYVDLQRLPFNVSDRDIYNWFVSRGARPVLITATHDHGMLKSRARTVYFNSVACPQGLFEPNGEPLREVFFDPADKPCFVQHRMFKYNRVRPPSLRPSPRRPSDVSDASMRTDDASASPLADGTLVSSSAPVGRVSLTPSGPRVPSSGSTAPDSSTDSMLVDHSSGSAPLEPTSGPSPSDKSRGYATVPVSSKPMRQAFTGTRSSRSRAPTVIPGTIPADAPDWKVVQHSQYGILNRTGAKFIEPGTAVPCELSQDDTDPLALSYSTPITPNYYEVLFADGYDLSLPPDVDISIAESEDDGEIYGFAADSPLHPTVELRSLKAVRRMPMKAEQVTVAELDRIISEFVEKNLQAYTSHEDVLATIHAQPAYLRQLFKIPLPRLQKIVMDHAVYRTVCAEPLSENEPVDIVSRLRARYGDQLPSSDVLLKKLFPSDDDRNTACHCALSDLFLMVFAPGIYVDPLKVKALLPQHLAPKRIRHAPFLLWSDLILTCIAHTDVAQQFLRHDGTPTDVVTALNYLAHTNPSPTVETAPSTLVRPQL</sequence>
<dbReference type="EMBL" id="JAACNO010000433">
    <property type="protein sequence ID" value="KAF4147608.1"/>
    <property type="molecule type" value="Genomic_DNA"/>
</dbReference>
<dbReference type="AlphaFoldDB" id="A0A8S9VAN3"/>
<dbReference type="Proteomes" id="UP000704712">
    <property type="component" value="Unassembled WGS sequence"/>
</dbReference>
<feature type="compositionally biased region" description="Low complexity" evidence="1">
    <location>
        <begin position="9"/>
        <end position="29"/>
    </location>
</feature>
<feature type="region of interest" description="Disordered" evidence="1">
    <location>
        <begin position="255"/>
        <end position="381"/>
    </location>
</feature>
<reference evidence="2" key="1">
    <citation type="submission" date="2020-03" db="EMBL/GenBank/DDBJ databases">
        <title>Hybrid Assembly of Korean Phytophthora infestans isolates.</title>
        <authorList>
            <person name="Prokchorchik M."/>
            <person name="Lee Y."/>
            <person name="Seo J."/>
            <person name="Cho J.-H."/>
            <person name="Park Y.-E."/>
            <person name="Jang D.-C."/>
            <person name="Im J.-S."/>
            <person name="Choi J.-G."/>
            <person name="Park H.-J."/>
            <person name="Lee G.-B."/>
            <person name="Lee Y.-G."/>
            <person name="Hong S.-Y."/>
            <person name="Cho K."/>
            <person name="Sohn K.H."/>
        </authorList>
    </citation>
    <scope>NUCLEOTIDE SEQUENCE</scope>
    <source>
        <strain evidence="2">KR_2_A2</strain>
    </source>
</reference>
<evidence type="ECO:0000313" key="3">
    <source>
        <dbReference type="Proteomes" id="UP000704712"/>
    </source>
</evidence>
<feature type="compositionally biased region" description="Polar residues" evidence="1">
    <location>
        <begin position="364"/>
        <end position="373"/>
    </location>
</feature>
<evidence type="ECO:0000313" key="2">
    <source>
        <dbReference type="EMBL" id="KAF4147608.1"/>
    </source>
</evidence>
<proteinExistence type="predicted"/>
<feature type="region of interest" description="Disordered" evidence="1">
    <location>
        <begin position="1"/>
        <end position="43"/>
    </location>
</feature>
<feature type="compositionally biased region" description="Polar residues" evidence="1">
    <location>
        <begin position="311"/>
        <end position="323"/>
    </location>
</feature>